<name>A0ABR2KW07_9EUKA</name>
<accession>A0ABR2KW07</accession>
<evidence type="ECO:0000259" key="1">
    <source>
        <dbReference type="Pfam" id="PF07707"/>
    </source>
</evidence>
<dbReference type="Gene3D" id="2.60.120.260">
    <property type="entry name" value="Galactose-binding domain-like"/>
    <property type="match status" value="1"/>
</dbReference>
<comment type="caution">
    <text evidence="2">The sequence shown here is derived from an EMBL/GenBank/DDBJ whole genome shotgun (WGS) entry which is preliminary data.</text>
</comment>
<proteinExistence type="predicted"/>
<dbReference type="Proteomes" id="UP001470230">
    <property type="component" value="Unassembled WGS sequence"/>
</dbReference>
<dbReference type="Pfam" id="PF07707">
    <property type="entry name" value="BACK"/>
    <property type="match status" value="1"/>
</dbReference>
<dbReference type="EMBL" id="JAPFFF010000003">
    <property type="protein sequence ID" value="KAK8895299.1"/>
    <property type="molecule type" value="Genomic_DNA"/>
</dbReference>
<sequence>MLKGEIDFILCQTNFKDIPFDKYQKDFSFIVDGKKHFTSRIIADILSPKIRNLHYTDESIDEFYINTDKSSSEMVGEDYFEEFLQLCTFDNKKLNPEFQELFSQYFYKLGNIDEYFRIQSDFLALLTPENAIDRLLKVQKIANSNSDEFNHQQDFMQKLISFIASHFEEFDKENLKRLSIDFIEEIIQADSLKIADEDSLLQFLIEVYEENPSCSFLFENVIFSNVTEKVLKEFINVFSIENLNSQIWSSICRRLFKSKLKNKLNCKPSRYIEKVPNFKEFKPGEGNEFNGIMRYLTEKTGGNIHVNNTIEITSNSYCIHPMNLVDYESDNIFHSKNEKDIFICFDFKDKLVQVSSYSIKSHPYGPNNGHLANWVIEVSKDGSNWEEIDRHYDDQTLNNSNVIATFDVSNEKNDFYQFVRLKQTGYSWNGYPNSNSYLFYFYFIEFFGKLIENEN</sequence>
<dbReference type="SUPFAM" id="SSF49785">
    <property type="entry name" value="Galactose-binding domain-like"/>
    <property type="match status" value="1"/>
</dbReference>
<feature type="domain" description="BACK" evidence="1">
    <location>
        <begin position="153"/>
        <end position="235"/>
    </location>
</feature>
<organism evidence="2 3">
    <name type="scientific">Tritrichomonas musculus</name>
    <dbReference type="NCBI Taxonomy" id="1915356"/>
    <lineage>
        <taxon>Eukaryota</taxon>
        <taxon>Metamonada</taxon>
        <taxon>Parabasalia</taxon>
        <taxon>Tritrichomonadida</taxon>
        <taxon>Tritrichomonadidae</taxon>
        <taxon>Tritrichomonas</taxon>
    </lineage>
</organism>
<gene>
    <name evidence="2" type="ORF">M9Y10_023745</name>
</gene>
<keyword evidence="3" id="KW-1185">Reference proteome</keyword>
<reference evidence="2 3" key="1">
    <citation type="submission" date="2024-04" db="EMBL/GenBank/DDBJ databases">
        <title>Tritrichomonas musculus Genome.</title>
        <authorList>
            <person name="Alves-Ferreira E."/>
            <person name="Grigg M."/>
            <person name="Lorenzi H."/>
            <person name="Galac M."/>
        </authorList>
    </citation>
    <scope>NUCLEOTIDE SEQUENCE [LARGE SCALE GENOMIC DNA]</scope>
    <source>
        <strain evidence="2 3">EAF2021</strain>
    </source>
</reference>
<dbReference type="InterPro" id="IPR008979">
    <property type="entry name" value="Galactose-bd-like_sf"/>
</dbReference>
<evidence type="ECO:0000313" key="2">
    <source>
        <dbReference type="EMBL" id="KAK8895299.1"/>
    </source>
</evidence>
<protein>
    <recommendedName>
        <fullName evidence="1">BACK domain-containing protein</fullName>
    </recommendedName>
</protein>
<evidence type="ECO:0000313" key="3">
    <source>
        <dbReference type="Proteomes" id="UP001470230"/>
    </source>
</evidence>
<dbReference type="InterPro" id="IPR011705">
    <property type="entry name" value="BACK"/>
</dbReference>